<dbReference type="GO" id="GO:0043190">
    <property type="term" value="C:ATP-binding cassette (ABC) transporter complex"/>
    <property type="evidence" value="ECO:0007669"/>
    <property type="project" value="InterPro"/>
</dbReference>
<evidence type="ECO:0000256" key="6">
    <source>
        <dbReference type="ARBA" id="ARBA00022970"/>
    </source>
</evidence>
<dbReference type="Proteomes" id="UP000666240">
    <property type="component" value="Unassembled WGS sequence"/>
</dbReference>
<name>A0A8J7UJP9_9HYPH</name>
<dbReference type="InterPro" id="IPR000515">
    <property type="entry name" value="MetI-like"/>
</dbReference>
<keyword evidence="5 9" id="KW-0812">Transmembrane</keyword>
<protein>
    <submittedName>
        <fullName evidence="11">Amino acid ABC transporter permease</fullName>
    </submittedName>
</protein>
<gene>
    <name evidence="11" type="ORF">J5Y06_10350</name>
</gene>
<dbReference type="PROSITE" id="PS50928">
    <property type="entry name" value="ABC_TM1"/>
    <property type="match status" value="1"/>
</dbReference>
<keyword evidence="6" id="KW-0029">Amino-acid transport</keyword>
<sequence length="417" mass="45443">MATDSTHLPGPAATSRSSALNNPQVRSIIAQVVLVVLLALFIWWIVGNTTDNLRRQNIASGFGFLDARAGFDVAQSLIPYGSNSLYRQAFLVGLLNTLLVAVTGIITASIIGFLVGVGRLSRNWLIRQICMVYVEVFRNIPPLLVIFFIYLGVLSALPGARDSLEVGIPLGIQTPFGLIGWDDTIGFNAWLNNRGFFIPRPVFNEGSWLILAGLIAGLVMSVLVYRWARARQMATGEQFPVLRTSILLILGLPLLAYFLAGMPVDVDVPVKGNFNLTGGVQVKPEFLSLYLALSLYTASFIAEIVRAGILGVSRGQTEAAYALGVRAGPTLRLIIIPQAMRIIIPPLTSQYLNLTKNSSLAVAIGYPDLVQIGQTAMNQSGQAIEVVAIWMVVYLTISLTTSVFMNWFNNRMSLVER</sequence>
<proteinExistence type="inferred from homology"/>
<organism evidence="11 12">
    <name type="scientific">Tianweitania sediminis</name>
    <dbReference type="NCBI Taxonomy" id="1502156"/>
    <lineage>
        <taxon>Bacteria</taxon>
        <taxon>Pseudomonadati</taxon>
        <taxon>Pseudomonadota</taxon>
        <taxon>Alphaproteobacteria</taxon>
        <taxon>Hyphomicrobiales</taxon>
        <taxon>Phyllobacteriaceae</taxon>
        <taxon>Tianweitania</taxon>
    </lineage>
</organism>
<evidence type="ECO:0000313" key="11">
    <source>
        <dbReference type="EMBL" id="MBP0439050.1"/>
    </source>
</evidence>
<evidence type="ECO:0000259" key="10">
    <source>
        <dbReference type="PROSITE" id="PS50928"/>
    </source>
</evidence>
<evidence type="ECO:0000256" key="3">
    <source>
        <dbReference type="ARBA" id="ARBA00022448"/>
    </source>
</evidence>
<feature type="transmembrane region" description="Helical" evidence="9">
    <location>
        <begin position="286"/>
        <end position="305"/>
    </location>
</feature>
<accession>A0A8J7UJP9</accession>
<evidence type="ECO:0000256" key="2">
    <source>
        <dbReference type="ARBA" id="ARBA00010072"/>
    </source>
</evidence>
<evidence type="ECO:0000313" key="12">
    <source>
        <dbReference type="Proteomes" id="UP000666240"/>
    </source>
</evidence>
<keyword evidence="7 9" id="KW-1133">Transmembrane helix</keyword>
<keyword evidence="12" id="KW-1185">Reference proteome</keyword>
<dbReference type="EMBL" id="JAGIYY010000002">
    <property type="protein sequence ID" value="MBP0439050.1"/>
    <property type="molecule type" value="Genomic_DNA"/>
</dbReference>
<keyword evidence="4" id="KW-1003">Cell membrane</keyword>
<feature type="transmembrane region" description="Helical" evidence="9">
    <location>
        <begin position="208"/>
        <end position="228"/>
    </location>
</feature>
<evidence type="ECO:0000256" key="9">
    <source>
        <dbReference type="RuleBase" id="RU363032"/>
    </source>
</evidence>
<evidence type="ECO:0000256" key="8">
    <source>
        <dbReference type="ARBA" id="ARBA00023136"/>
    </source>
</evidence>
<reference evidence="11" key="1">
    <citation type="submission" date="2021-03" db="EMBL/GenBank/DDBJ databases">
        <title>Genome sequencing and assembly of Tianweitania sediminis.</title>
        <authorList>
            <person name="Chhetri G."/>
        </authorList>
    </citation>
    <scope>NUCLEOTIDE SEQUENCE</scope>
    <source>
        <strain evidence="11">Z8</strain>
    </source>
</reference>
<keyword evidence="3 9" id="KW-0813">Transport</keyword>
<dbReference type="Gene3D" id="1.10.3720.10">
    <property type="entry name" value="MetI-like"/>
    <property type="match status" value="2"/>
</dbReference>
<dbReference type="RefSeq" id="WP_209335039.1">
    <property type="nucleotide sequence ID" value="NZ_JAGIYY010000002.1"/>
</dbReference>
<dbReference type="CDD" id="cd06261">
    <property type="entry name" value="TM_PBP2"/>
    <property type="match status" value="2"/>
</dbReference>
<dbReference type="NCBIfam" id="TIGR01726">
    <property type="entry name" value="HEQRo_perm_3TM"/>
    <property type="match status" value="1"/>
</dbReference>
<keyword evidence="8 9" id="KW-0472">Membrane</keyword>
<dbReference type="InterPro" id="IPR043429">
    <property type="entry name" value="ArtM/GltK/GlnP/TcyL/YhdX-like"/>
</dbReference>
<feature type="transmembrane region" description="Helical" evidence="9">
    <location>
        <begin position="28"/>
        <end position="46"/>
    </location>
</feature>
<dbReference type="AlphaFoldDB" id="A0A8J7UJP9"/>
<evidence type="ECO:0000256" key="5">
    <source>
        <dbReference type="ARBA" id="ARBA00022692"/>
    </source>
</evidence>
<feature type="transmembrane region" description="Helical" evidence="9">
    <location>
        <begin position="240"/>
        <end position="260"/>
    </location>
</feature>
<dbReference type="PANTHER" id="PTHR30614:SF37">
    <property type="entry name" value="AMINO-ACID ABC TRANSPORTER PERMEASE PROTEIN YHDX-RELATED"/>
    <property type="match status" value="1"/>
</dbReference>
<dbReference type="SUPFAM" id="SSF161098">
    <property type="entry name" value="MetI-like"/>
    <property type="match status" value="2"/>
</dbReference>
<dbReference type="InterPro" id="IPR035906">
    <property type="entry name" value="MetI-like_sf"/>
</dbReference>
<feature type="transmembrane region" description="Helical" evidence="9">
    <location>
        <begin position="136"/>
        <end position="157"/>
    </location>
</feature>
<evidence type="ECO:0000256" key="1">
    <source>
        <dbReference type="ARBA" id="ARBA00004429"/>
    </source>
</evidence>
<feature type="transmembrane region" description="Helical" evidence="9">
    <location>
        <begin position="90"/>
        <end position="115"/>
    </location>
</feature>
<feature type="domain" description="ABC transmembrane type-1" evidence="10">
    <location>
        <begin position="94"/>
        <end position="405"/>
    </location>
</feature>
<comment type="caution">
    <text evidence="11">The sequence shown here is derived from an EMBL/GenBank/DDBJ whole genome shotgun (WGS) entry which is preliminary data.</text>
</comment>
<feature type="transmembrane region" description="Helical" evidence="9">
    <location>
        <begin position="387"/>
        <end position="408"/>
    </location>
</feature>
<dbReference type="PANTHER" id="PTHR30614">
    <property type="entry name" value="MEMBRANE COMPONENT OF AMINO ACID ABC TRANSPORTER"/>
    <property type="match status" value="1"/>
</dbReference>
<dbReference type="GO" id="GO:0006865">
    <property type="term" value="P:amino acid transport"/>
    <property type="evidence" value="ECO:0007669"/>
    <property type="project" value="UniProtKB-KW"/>
</dbReference>
<dbReference type="Pfam" id="PF00528">
    <property type="entry name" value="BPD_transp_1"/>
    <property type="match status" value="1"/>
</dbReference>
<comment type="subcellular location">
    <subcellularLocation>
        <location evidence="1">Cell inner membrane</location>
        <topology evidence="1">Multi-pass membrane protein</topology>
    </subcellularLocation>
    <subcellularLocation>
        <location evidence="9">Cell membrane</location>
        <topology evidence="9">Multi-pass membrane protein</topology>
    </subcellularLocation>
</comment>
<dbReference type="InterPro" id="IPR010065">
    <property type="entry name" value="AA_ABC_transptr_permease_3TM"/>
</dbReference>
<comment type="similarity">
    <text evidence="2">Belongs to the binding-protein-dependent transport system permease family. HisMQ subfamily.</text>
</comment>
<dbReference type="GO" id="GO:0022857">
    <property type="term" value="F:transmembrane transporter activity"/>
    <property type="evidence" value="ECO:0007669"/>
    <property type="project" value="InterPro"/>
</dbReference>
<evidence type="ECO:0000256" key="4">
    <source>
        <dbReference type="ARBA" id="ARBA00022475"/>
    </source>
</evidence>
<evidence type="ECO:0000256" key="7">
    <source>
        <dbReference type="ARBA" id="ARBA00022989"/>
    </source>
</evidence>